<name>A0A3P3R7N6_9EURY</name>
<evidence type="ECO:0000259" key="2">
    <source>
        <dbReference type="Pfam" id="PF00884"/>
    </source>
</evidence>
<proteinExistence type="inferred from homology"/>
<dbReference type="Gene3D" id="3.40.720.10">
    <property type="entry name" value="Alkaline Phosphatase, subunit A"/>
    <property type="match status" value="2"/>
</dbReference>
<accession>A0A3P3R7N6</accession>
<gene>
    <name evidence="3" type="ORF">EIK79_12590</name>
</gene>
<keyword evidence="4" id="KW-1185">Reference proteome</keyword>
<dbReference type="GO" id="GO:0004065">
    <property type="term" value="F:arylsulfatase activity"/>
    <property type="evidence" value="ECO:0007669"/>
    <property type="project" value="TreeGrafter"/>
</dbReference>
<dbReference type="RefSeq" id="WP_124955461.1">
    <property type="nucleotide sequence ID" value="NZ_RRCH01000028.1"/>
</dbReference>
<dbReference type="AlphaFoldDB" id="A0A3P3R7N6"/>
<dbReference type="InterPro" id="IPR050738">
    <property type="entry name" value="Sulfatase"/>
</dbReference>
<dbReference type="PANTHER" id="PTHR42693">
    <property type="entry name" value="ARYLSULFATASE FAMILY MEMBER"/>
    <property type="match status" value="1"/>
</dbReference>
<evidence type="ECO:0000313" key="4">
    <source>
        <dbReference type="Proteomes" id="UP000282322"/>
    </source>
</evidence>
<dbReference type="EMBL" id="RRCH01000028">
    <property type="protein sequence ID" value="RRJ29472.1"/>
    <property type="molecule type" value="Genomic_DNA"/>
</dbReference>
<dbReference type="InterPro" id="IPR000917">
    <property type="entry name" value="Sulfatase_N"/>
</dbReference>
<reference evidence="3 4" key="1">
    <citation type="submission" date="2018-11" db="EMBL/GenBank/DDBJ databases">
        <title>Taxonoimc description of Halomarina strain SPP-AMP-1.</title>
        <authorList>
            <person name="Pal Y."/>
            <person name="Srinivasana K."/>
            <person name="Verma A."/>
            <person name="Kumar P."/>
        </authorList>
    </citation>
    <scope>NUCLEOTIDE SEQUENCE [LARGE SCALE GENOMIC DNA]</scope>
    <source>
        <strain evidence="3 4">SPP-AMP-1</strain>
    </source>
</reference>
<comment type="similarity">
    <text evidence="1">Belongs to the sulfatase family.</text>
</comment>
<sequence length="419" mass="47890">MRSTKNVILICIDCLRSDFVSEDYANTPFLNERRDRGTFFTNMHSTATTTTPCVASVLTGNYSETNGVNSHHNVRLNPELDTLAGVFGVEGYNTYAMVTGPIVEDTGLDRGFNRFWYRDRNENLVGDWQQTAIRHLNRLSEPFFLYLHLWELHGPIEVPESYDRAKYGSLGAPHAKKYSRMLSALDRALETFCSALPENTTIAFTGDHGEHLTGWERPFYGYFQHLRDYLRYDRQLDVRRIERTVNRVHEKVAGPRISDHFVEAGHGHTVYDVETNVPFILSSSRDKGKTVDTLVRQIDIFPTLLQAAGIDVPETTEGTSLLPPSDISDRTAYIRACGPPYVLGHSVMRSIRARNYKYIDYPERGWSPDLYDLDEDSGEQRPISDDELKAELDGKLPENRLRDQENLDVDNLLRDLGYL</sequence>
<protein>
    <submittedName>
        <fullName evidence="3">Sulfatase</fullName>
    </submittedName>
</protein>
<dbReference type="SUPFAM" id="SSF53649">
    <property type="entry name" value="Alkaline phosphatase-like"/>
    <property type="match status" value="1"/>
</dbReference>
<feature type="domain" description="Sulfatase N-terminal" evidence="2">
    <location>
        <begin position="5"/>
        <end position="310"/>
    </location>
</feature>
<dbReference type="OrthoDB" id="3164at2157"/>
<dbReference type="InterPro" id="IPR017850">
    <property type="entry name" value="Alkaline_phosphatase_core_sf"/>
</dbReference>
<evidence type="ECO:0000313" key="3">
    <source>
        <dbReference type="EMBL" id="RRJ29472.1"/>
    </source>
</evidence>
<dbReference type="Proteomes" id="UP000282322">
    <property type="component" value="Unassembled WGS sequence"/>
</dbReference>
<dbReference type="Pfam" id="PF00884">
    <property type="entry name" value="Sulfatase"/>
    <property type="match status" value="1"/>
</dbReference>
<dbReference type="PANTHER" id="PTHR42693:SF33">
    <property type="entry name" value="ARYLSULFATASE"/>
    <property type="match status" value="1"/>
</dbReference>
<comment type="caution">
    <text evidence="3">The sequence shown here is derived from an EMBL/GenBank/DDBJ whole genome shotgun (WGS) entry which is preliminary data.</text>
</comment>
<organism evidence="3 4">
    <name type="scientific">Halocatena pleomorpha</name>
    <dbReference type="NCBI Taxonomy" id="1785090"/>
    <lineage>
        <taxon>Archaea</taxon>
        <taxon>Methanobacteriati</taxon>
        <taxon>Methanobacteriota</taxon>
        <taxon>Stenosarchaea group</taxon>
        <taxon>Halobacteria</taxon>
        <taxon>Halobacteriales</taxon>
        <taxon>Natronomonadaceae</taxon>
        <taxon>Halocatena</taxon>
    </lineage>
</organism>
<evidence type="ECO:0000256" key="1">
    <source>
        <dbReference type="ARBA" id="ARBA00008779"/>
    </source>
</evidence>